<dbReference type="Proteomes" id="UP000594638">
    <property type="component" value="Unassembled WGS sequence"/>
</dbReference>
<dbReference type="EMBL" id="CACTIH010007392">
    <property type="protein sequence ID" value="CAA3012178.1"/>
    <property type="molecule type" value="Genomic_DNA"/>
</dbReference>
<dbReference type="Gramene" id="OE9A058882T1">
    <property type="protein sequence ID" value="OE9A058882C1"/>
    <property type="gene ID" value="OE9A058882"/>
</dbReference>
<evidence type="ECO:0000256" key="1">
    <source>
        <dbReference type="SAM" id="MobiDB-lite"/>
    </source>
</evidence>
<name>A0A8S0U0P7_OLEEU</name>
<keyword evidence="3" id="KW-1185">Reference proteome</keyword>
<accession>A0A8S0U0P7</accession>
<dbReference type="Gramene" id="OE9A058882T2">
    <property type="protein sequence ID" value="OE9A058882C2"/>
    <property type="gene ID" value="OE9A058882"/>
</dbReference>
<proteinExistence type="predicted"/>
<feature type="region of interest" description="Disordered" evidence="1">
    <location>
        <begin position="66"/>
        <end position="86"/>
    </location>
</feature>
<comment type="caution">
    <text evidence="2">The sequence shown here is derived from an EMBL/GenBank/DDBJ whole genome shotgun (WGS) entry which is preliminary data.</text>
</comment>
<sequence length="104" mass="11783">MELNSVEACKELMIVEGRFKGEIGTSRVNKTGYLCVLAREFNIVKITSQSMKLMLAVATEASWNNMGSCDTNKQKQEPKPTAMRPRSIVAMRLHTSSQKTDWWN</sequence>
<evidence type="ECO:0000313" key="2">
    <source>
        <dbReference type="EMBL" id="CAA3012178.1"/>
    </source>
</evidence>
<dbReference type="AlphaFoldDB" id="A0A8S0U0P7"/>
<reference evidence="2 3" key="1">
    <citation type="submission" date="2019-12" db="EMBL/GenBank/DDBJ databases">
        <authorList>
            <person name="Alioto T."/>
            <person name="Alioto T."/>
            <person name="Gomez Garrido J."/>
        </authorList>
    </citation>
    <scope>NUCLEOTIDE SEQUENCE [LARGE SCALE GENOMIC DNA]</scope>
</reference>
<organism evidence="2 3">
    <name type="scientific">Olea europaea subsp. europaea</name>
    <dbReference type="NCBI Taxonomy" id="158383"/>
    <lineage>
        <taxon>Eukaryota</taxon>
        <taxon>Viridiplantae</taxon>
        <taxon>Streptophyta</taxon>
        <taxon>Embryophyta</taxon>
        <taxon>Tracheophyta</taxon>
        <taxon>Spermatophyta</taxon>
        <taxon>Magnoliopsida</taxon>
        <taxon>eudicotyledons</taxon>
        <taxon>Gunneridae</taxon>
        <taxon>Pentapetalae</taxon>
        <taxon>asterids</taxon>
        <taxon>lamiids</taxon>
        <taxon>Lamiales</taxon>
        <taxon>Oleaceae</taxon>
        <taxon>Oleeae</taxon>
        <taxon>Olea</taxon>
    </lineage>
</organism>
<evidence type="ECO:0000313" key="3">
    <source>
        <dbReference type="Proteomes" id="UP000594638"/>
    </source>
</evidence>
<gene>
    <name evidence="2" type="ORF">OLEA9_A058882</name>
</gene>
<protein>
    <submittedName>
        <fullName evidence="2">Uncharacterized protein</fullName>
    </submittedName>
</protein>